<sequence>MKQLFIFTATILACMGMRAQETGIDSVLRQIEANNKELQANAQLISSQKLESRTENNLPDPTLSYAHLWDSKNSGKTVGEMVVSQSFDFPTLYITRGKMNRLKTGALDAQAATMRQQILLQAKEVCLDIIMLQHQQELLDARLKNAEELAAMYAKRLATGDANALETNKINLELLNVRTESRMNSTALNNKIKELLVLNGNQPLTPGRPFPDGPAVPTTKALGLTDYPLVPLPTDFHRVCSELLAADPSLQSFDSESAAARKFISASKQGWLPKLELGYRRNTESGHPLNGVVVGFSFPLFSNKGKVKIAKAQAMNIDFQKDNARVKASSELWQLYEEARNLDASMQEYKRTFQEQQDLTLLKQALVGGQISMIEYFVEVSVVYQSKTNLLQLENQYQKAMARIYKNEL</sequence>
<dbReference type="Proteomes" id="UP000285305">
    <property type="component" value="Unassembled WGS sequence"/>
</dbReference>
<accession>A0A413ZV52</accession>
<dbReference type="SUPFAM" id="SSF56954">
    <property type="entry name" value="Outer membrane efflux proteins (OEP)"/>
    <property type="match status" value="1"/>
</dbReference>
<comment type="similarity">
    <text evidence="1">Belongs to the outer membrane factor (OMF) (TC 1.B.17) family.</text>
</comment>
<evidence type="ECO:0000313" key="4">
    <source>
        <dbReference type="Proteomes" id="UP000283762"/>
    </source>
</evidence>
<dbReference type="Gene3D" id="1.20.1600.10">
    <property type="entry name" value="Outer membrane efflux proteins (OEP)"/>
    <property type="match status" value="1"/>
</dbReference>
<dbReference type="RefSeq" id="WP_117899296.1">
    <property type="nucleotide sequence ID" value="NZ_CAXTGL010000056.1"/>
</dbReference>
<dbReference type="GO" id="GO:0015562">
    <property type="term" value="F:efflux transmembrane transporter activity"/>
    <property type="evidence" value="ECO:0007669"/>
    <property type="project" value="InterPro"/>
</dbReference>
<dbReference type="Proteomes" id="UP000283762">
    <property type="component" value="Unassembled WGS sequence"/>
</dbReference>
<evidence type="ECO:0000256" key="1">
    <source>
        <dbReference type="ARBA" id="ARBA00007613"/>
    </source>
</evidence>
<dbReference type="EMBL" id="QRHJ01000017">
    <property type="protein sequence ID" value="RHF75981.1"/>
    <property type="molecule type" value="Genomic_DNA"/>
</dbReference>
<evidence type="ECO:0000313" key="3">
    <source>
        <dbReference type="EMBL" id="RHF75981.1"/>
    </source>
</evidence>
<dbReference type="PANTHER" id="PTHR30203:SF24">
    <property type="entry name" value="BLR4935 PROTEIN"/>
    <property type="match status" value="1"/>
</dbReference>
<name>A0A413ZV52_BACSE</name>
<dbReference type="EMBL" id="QSHQ01000003">
    <property type="protein sequence ID" value="RHC33020.1"/>
    <property type="molecule type" value="Genomic_DNA"/>
</dbReference>
<proteinExistence type="inferred from homology"/>
<dbReference type="AlphaFoldDB" id="A0A413ZV52"/>
<protein>
    <submittedName>
        <fullName evidence="2">TolC family protein</fullName>
    </submittedName>
</protein>
<organism evidence="2 5">
    <name type="scientific">Bacteroides stercoris</name>
    <dbReference type="NCBI Taxonomy" id="46506"/>
    <lineage>
        <taxon>Bacteria</taxon>
        <taxon>Pseudomonadati</taxon>
        <taxon>Bacteroidota</taxon>
        <taxon>Bacteroidia</taxon>
        <taxon>Bacteroidales</taxon>
        <taxon>Bacteroidaceae</taxon>
        <taxon>Bacteroides</taxon>
    </lineage>
</organism>
<evidence type="ECO:0000313" key="2">
    <source>
        <dbReference type="EMBL" id="RHC33020.1"/>
    </source>
</evidence>
<dbReference type="InterPro" id="IPR003423">
    <property type="entry name" value="OMP_efflux"/>
</dbReference>
<reference evidence="4 5" key="1">
    <citation type="submission" date="2018-08" db="EMBL/GenBank/DDBJ databases">
        <title>A genome reference for cultivated species of the human gut microbiota.</title>
        <authorList>
            <person name="Zou Y."/>
            <person name="Xue W."/>
            <person name="Luo G."/>
        </authorList>
    </citation>
    <scope>NUCLEOTIDE SEQUENCE [LARGE SCALE GENOMIC DNA]</scope>
    <source>
        <strain evidence="3 4">AM25-16</strain>
        <strain evidence="2 5">AM36-9BH</strain>
    </source>
</reference>
<gene>
    <name evidence="3" type="ORF">DW668_07665</name>
    <name evidence="2" type="ORF">DW853_02835</name>
</gene>
<comment type="caution">
    <text evidence="2">The sequence shown here is derived from an EMBL/GenBank/DDBJ whole genome shotgun (WGS) entry which is preliminary data.</text>
</comment>
<dbReference type="PANTHER" id="PTHR30203">
    <property type="entry name" value="OUTER MEMBRANE CATION EFFLUX PROTEIN"/>
    <property type="match status" value="1"/>
</dbReference>
<dbReference type="Pfam" id="PF02321">
    <property type="entry name" value="OEP"/>
    <property type="match status" value="1"/>
</dbReference>
<evidence type="ECO:0000313" key="5">
    <source>
        <dbReference type="Proteomes" id="UP000285305"/>
    </source>
</evidence>
<dbReference type="InterPro" id="IPR010131">
    <property type="entry name" value="MdtP/NodT-like"/>
</dbReference>